<dbReference type="InterPro" id="IPR036942">
    <property type="entry name" value="Beta-barrel_TonB_sf"/>
</dbReference>
<protein>
    <recommendedName>
        <fullName evidence="6">TonB-dependent receptor plug domain-containing protein</fullName>
    </recommendedName>
</protein>
<keyword evidence="4" id="KW-0472">Membrane</keyword>
<gene>
    <name evidence="7" type="ORF">METZ01_LOCUS7764</name>
</gene>
<keyword evidence="5" id="KW-0998">Cell outer membrane</keyword>
<evidence type="ECO:0000256" key="2">
    <source>
        <dbReference type="ARBA" id="ARBA00022448"/>
    </source>
</evidence>
<keyword evidence="2" id="KW-0813">Transport</keyword>
<dbReference type="PROSITE" id="PS52016">
    <property type="entry name" value="TONB_DEPENDENT_REC_3"/>
    <property type="match status" value="1"/>
</dbReference>
<dbReference type="AlphaFoldDB" id="A0A381NK41"/>
<evidence type="ECO:0000256" key="1">
    <source>
        <dbReference type="ARBA" id="ARBA00004571"/>
    </source>
</evidence>
<evidence type="ECO:0000259" key="6">
    <source>
        <dbReference type="Pfam" id="PF07715"/>
    </source>
</evidence>
<sequence length="1009" mass="115079">MKKFICNYYILVFYITGTFLYSQSASISGTVKDILNGDALIGANVFIQETSLGAATTDNGQYQINNVNLGTYTVKVSYIGYQSKEVEITLSEAKNYVQDFNLAYTTVEGKTVLVTAQAKGQMDAINRQLKAKSIKNIVSSDRIQELPDANVAESVARIPGVSIRREGGEGNKVVIRGLSPQYNKVTVNGTNLASTDPDNRSTDLSMISQYMLDGIEVTKAGTPDQEGDVLGGTVNFILKKAAPGFHGSLVTQGMHNGLKNTNDDNKIVMSLSNRFFNDRIGILGQIDSENRNRSSHNLGASYVNAPAELDSLNALSFQGLTLTDMARLNDRTNTLFVLDAKIPFGTISYSGLNSKIDKEEISYADNYALLSEIRHYNTGQTNSKINVITETWKYEISLPNLKLDFFKSYSLSKNDRTSILYNFRERYAYTENVNNKSLETIQNFLVNDKSGAFYDRYDYNEYFTDESESSSGANLQFDFNLKNKVSGKIKMGIKVRNKKRTHDRDSEYSAFTYVAIQDKRDSTIKSFDWLDEYADPGDWYITYRAFWDPDYDAGNFLNGDYEIGPAADLDKMNALFHWYRNDAHFTDASYHEEIMHHYHKTNSMIFDYSGKENYDGKYIMADMNIGSKLNLLTGIRWEDNITTYRSFKGMQNTLPHYNAAGSDTVSIHTRENSYSLPSLFLKYEPNNWLILRYASTKTLTRPDYADIIPLYNFLGLGGEVLYRNRFLEPGVSKNQDYVVAFNSKKLGLLSLSYFTKNIDGMVYSSGKRYIVEGTADSLYGLPHYTDKKFIVDYKLNNPYAVKLEGFEIDYQTRFWYLPGMLSGLVFNANYTRSLSEVKYPRTTIDYQITWVPSFQIVTVNLDSFYVDRLIDQPNDIFNYSLGYDYRGFSARVSMLYMSDVFKTTNFWPELRETTDSYRRYDLSMKQKLPVKGLEIYLNISNLTEAIDVTRLRGYNQSDPNFDHALLDKISAPDDITIDERLDMIPTDSRAKKLEEHYGKTIDLGFRFSF</sequence>
<dbReference type="Gene3D" id="2.170.130.10">
    <property type="entry name" value="TonB-dependent receptor, plug domain"/>
    <property type="match status" value="1"/>
</dbReference>
<dbReference type="PANTHER" id="PTHR40980:SF4">
    <property type="entry name" value="TONB-DEPENDENT RECEPTOR-LIKE BETA-BARREL DOMAIN-CONTAINING PROTEIN"/>
    <property type="match status" value="1"/>
</dbReference>
<organism evidence="7">
    <name type="scientific">marine metagenome</name>
    <dbReference type="NCBI Taxonomy" id="408172"/>
    <lineage>
        <taxon>unclassified sequences</taxon>
        <taxon>metagenomes</taxon>
        <taxon>ecological metagenomes</taxon>
    </lineage>
</organism>
<dbReference type="PANTHER" id="PTHR40980">
    <property type="entry name" value="PLUG DOMAIN-CONTAINING PROTEIN"/>
    <property type="match status" value="1"/>
</dbReference>
<accession>A0A381NK41</accession>
<dbReference type="Pfam" id="PF13715">
    <property type="entry name" value="CarbopepD_reg_2"/>
    <property type="match status" value="1"/>
</dbReference>
<dbReference type="InterPro" id="IPR012910">
    <property type="entry name" value="Plug_dom"/>
</dbReference>
<dbReference type="InterPro" id="IPR037066">
    <property type="entry name" value="Plug_dom_sf"/>
</dbReference>
<evidence type="ECO:0000256" key="3">
    <source>
        <dbReference type="ARBA" id="ARBA00022692"/>
    </source>
</evidence>
<evidence type="ECO:0000313" key="7">
    <source>
        <dbReference type="EMBL" id="SUZ54910.1"/>
    </source>
</evidence>
<proteinExistence type="predicted"/>
<name>A0A381NK41_9ZZZZ</name>
<reference evidence="7" key="1">
    <citation type="submission" date="2018-05" db="EMBL/GenBank/DDBJ databases">
        <authorList>
            <person name="Lanie J.A."/>
            <person name="Ng W.-L."/>
            <person name="Kazmierczak K.M."/>
            <person name="Andrzejewski T.M."/>
            <person name="Davidsen T.M."/>
            <person name="Wayne K.J."/>
            <person name="Tettelin H."/>
            <person name="Glass J.I."/>
            <person name="Rusch D."/>
            <person name="Podicherti R."/>
            <person name="Tsui H.-C.T."/>
            <person name="Winkler M.E."/>
        </authorList>
    </citation>
    <scope>NUCLEOTIDE SEQUENCE</scope>
</reference>
<dbReference type="GO" id="GO:0009279">
    <property type="term" value="C:cell outer membrane"/>
    <property type="evidence" value="ECO:0007669"/>
    <property type="project" value="UniProtKB-SubCell"/>
</dbReference>
<dbReference type="Pfam" id="PF07715">
    <property type="entry name" value="Plug"/>
    <property type="match status" value="1"/>
</dbReference>
<dbReference type="InterPro" id="IPR008969">
    <property type="entry name" value="CarboxyPept-like_regulatory"/>
</dbReference>
<evidence type="ECO:0000256" key="5">
    <source>
        <dbReference type="ARBA" id="ARBA00023237"/>
    </source>
</evidence>
<dbReference type="InterPro" id="IPR039426">
    <property type="entry name" value="TonB-dep_rcpt-like"/>
</dbReference>
<comment type="subcellular location">
    <subcellularLocation>
        <location evidence="1">Cell outer membrane</location>
        <topology evidence="1">Multi-pass membrane protein</topology>
    </subcellularLocation>
</comment>
<dbReference type="Gene3D" id="2.40.170.20">
    <property type="entry name" value="TonB-dependent receptor, beta-barrel domain"/>
    <property type="match status" value="1"/>
</dbReference>
<keyword evidence="3" id="KW-0812">Transmembrane</keyword>
<dbReference type="Gene3D" id="2.60.40.1120">
    <property type="entry name" value="Carboxypeptidase-like, regulatory domain"/>
    <property type="match status" value="1"/>
</dbReference>
<feature type="domain" description="TonB-dependent receptor plug" evidence="6">
    <location>
        <begin position="133"/>
        <end position="232"/>
    </location>
</feature>
<dbReference type="SUPFAM" id="SSF49464">
    <property type="entry name" value="Carboxypeptidase regulatory domain-like"/>
    <property type="match status" value="1"/>
</dbReference>
<evidence type="ECO:0000256" key="4">
    <source>
        <dbReference type="ARBA" id="ARBA00023136"/>
    </source>
</evidence>
<dbReference type="SUPFAM" id="SSF56935">
    <property type="entry name" value="Porins"/>
    <property type="match status" value="1"/>
</dbReference>
<dbReference type="EMBL" id="UINC01000415">
    <property type="protein sequence ID" value="SUZ54910.1"/>
    <property type="molecule type" value="Genomic_DNA"/>
</dbReference>